<evidence type="ECO:0000313" key="4">
    <source>
        <dbReference type="Proteomes" id="UP000625316"/>
    </source>
</evidence>
<dbReference type="InterPro" id="IPR028994">
    <property type="entry name" value="Integrin_alpha_N"/>
</dbReference>
<dbReference type="PANTHER" id="PTHR46580">
    <property type="entry name" value="SENSOR KINASE-RELATED"/>
    <property type="match status" value="1"/>
</dbReference>
<dbReference type="SUPFAM" id="SSF69318">
    <property type="entry name" value="Integrin alpha N-terminal domain"/>
    <property type="match status" value="1"/>
</dbReference>
<dbReference type="Proteomes" id="UP000625316">
    <property type="component" value="Unassembled WGS sequence"/>
</dbReference>
<reference evidence="3" key="1">
    <citation type="submission" date="2020-10" db="EMBL/GenBank/DDBJ databases">
        <authorList>
            <person name="Castelo-Branco R."/>
            <person name="Eusebio N."/>
            <person name="Adriana R."/>
            <person name="Vieira A."/>
            <person name="Brugerolle De Fraissinette N."/>
            <person name="Rezende De Castro R."/>
            <person name="Schneider M.P."/>
            <person name="Vasconcelos V."/>
            <person name="Leao P.N."/>
        </authorList>
    </citation>
    <scope>NUCLEOTIDE SEQUENCE</scope>
    <source>
        <strain evidence="3">LEGE 11480</strain>
    </source>
</reference>
<evidence type="ECO:0000313" key="3">
    <source>
        <dbReference type="EMBL" id="MBE9032967.1"/>
    </source>
</evidence>
<feature type="compositionally biased region" description="Polar residues" evidence="2">
    <location>
        <begin position="29"/>
        <end position="41"/>
    </location>
</feature>
<accession>A0A928VSJ5</accession>
<dbReference type="Gene3D" id="2.130.10.130">
    <property type="entry name" value="Integrin alpha, N-terminal"/>
    <property type="match status" value="2"/>
</dbReference>
<gene>
    <name evidence="3" type="ORF">IQ266_24835</name>
</gene>
<dbReference type="PANTHER" id="PTHR46580:SF2">
    <property type="entry name" value="MAM DOMAIN-CONTAINING PROTEIN"/>
    <property type="match status" value="1"/>
</dbReference>
<dbReference type="RefSeq" id="WP_264327779.1">
    <property type="nucleotide sequence ID" value="NZ_JADEXQ010000139.1"/>
</dbReference>
<name>A0A928VSJ5_9CYAN</name>
<dbReference type="InterPro" id="IPR013517">
    <property type="entry name" value="FG-GAP"/>
</dbReference>
<proteinExistence type="predicted"/>
<organism evidence="3 4">
    <name type="scientific">Romeriopsis navalis LEGE 11480</name>
    <dbReference type="NCBI Taxonomy" id="2777977"/>
    <lineage>
        <taxon>Bacteria</taxon>
        <taxon>Bacillati</taxon>
        <taxon>Cyanobacteriota</taxon>
        <taxon>Cyanophyceae</taxon>
        <taxon>Leptolyngbyales</taxon>
        <taxon>Leptolyngbyaceae</taxon>
        <taxon>Romeriopsis</taxon>
        <taxon>Romeriopsis navalis</taxon>
    </lineage>
</organism>
<dbReference type="AlphaFoldDB" id="A0A928VSJ5"/>
<feature type="region of interest" description="Disordered" evidence="2">
    <location>
        <begin position="1"/>
        <end position="133"/>
    </location>
</feature>
<dbReference type="EMBL" id="JADEXQ010000139">
    <property type="protein sequence ID" value="MBE9032967.1"/>
    <property type="molecule type" value="Genomic_DNA"/>
</dbReference>
<evidence type="ECO:0000256" key="2">
    <source>
        <dbReference type="SAM" id="MobiDB-lite"/>
    </source>
</evidence>
<keyword evidence="4" id="KW-1185">Reference proteome</keyword>
<sequence length="482" mass="51416">MLNHHSAGALGSEPPLHPAYAGQDLTFHPLTTGTNTPQGTAIRTIEPSIISDKPETNDHSLSGGNVKYEPQNPVVPTSDKPNTTGHSLGGDIKDEPKNPVVPPTVPPTDNPPTNPGSPTPENPNDQPPKNDGDSYVAKAELFWHHGKLGIGTAWYIDNGTELVGAQSLVYGAGVGDSRVGTAVEWGSSWKLSGAADFNGDGIQDHLYDNGVDILIATLGQLNGQTATLESAIAPTLNGQRAVIPNGWKLIGAPDMNGDGIGDLLFHSATEDATAIWHLDSQHQVTQAVFVRNATGEIAHTTPAGQSSPWTVDGWGDFDGDGDTDLLYHWEATGQTAIWRMDGHTVEGTVLVNAVTSTGVSLSVGDFNGDGIDDTVTRNPLTNETKIWTFDHNAIATETVLVTADIGWEIKAIADMDGDGTDDLVWEHKGLDISAIWIMRDGQRSPDSHWIHDFRTGSDQSRVHTGDAHWEIKATVDHPQLTA</sequence>
<evidence type="ECO:0000256" key="1">
    <source>
        <dbReference type="ARBA" id="ARBA00022729"/>
    </source>
</evidence>
<comment type="caution">
    <text evidence="3">The sequence shown here is derived from an EMBL/GenBank/DDBJ whole genome shotgun (WGS) entry which is preliminary data.</text>
</comment>
<dbReference type="Pfam" id="PF13517">
    <property type="entry name" value="FG-GAP_3"/>
    <property type="match status" value="1"/>
</dbReference>
<feature type="compositionally biased region" description="Pro residues" evidence="2">
    <location>
        <begin position="99"/>
        <end position="121"/>
    </location>
</feature>
<keyword evidence="1" id="KW-0732">Signal</keyword>
<protein>
    <submittedName>
        <fullName evidence="3">VCBS repeat-containing protein</fullName>
    </submittedName>
</protein>